<comment type="caution">
    <text evidence="2">The sequence shown here is derived from an EMBL/GenBank/DDBJ whole genome shotgun (WGS) entry which is preliminary data.</text>
</comment>
<organism evidence="2 3">
    <name type="scientific">Granulicella cerasi</name>
    <dbReference type="NCBI Taxonomy" id="741063"/>
    <lineage>
        <taxon>Bacteria</taxon>
        <taxon>Pseudomonadati</taxon>
        <taxon>Acidobacteriota</taxon>
        <taxon>Terriglobia</taxon>
        <taxon>Terriglobales</taxon>
        <taxon>Acidobacteriaceae</taxon>
        <taxon>Granulicella</taxon>
    </lineage>
</organism>
<feature type="transmembrane region" description="Helical" evidence="1">
    <location>
        <begin position="112"/>
        <end position="130"/>
    </location>
</feature>
<dbReference type="EMBL" id="JBHSWI010000001">
    <property type="protein sequence ID" value="MFC6646592.1"/>
    <property type="molecule type" value="Genomic_DNA"/>
</dbReference>
<name>A0ABW1ZAZ8_9BACT</name>
<keyword evidence="1" id="KW-0472">Membrane</keyword>
<reference evidence="3" key="1">
    <citation type="journal article" date="2019" name="Int. J. Syst. Evol. Microbiol.">
        <title>The Global Catalogue of Microorganisms (GCM) 10K type strain sequencing project: providing services to taxonomists for standard genome sequencing and annotation.</title>
        <authorList>
            <consortium name="The Broad Institute Genomics Platform"/>
            <consortium name="The Broad Institute Genome Sequencing Center for Infectious Disease"/>
            <person name="Wu L."/>
            <person name="Ma J."/>
        </authorList>
    </citation>
    <scope>NUCLEOTIDE SEQUENCE [LARGE SCALE GENOMIC DNA]</scope>
    <source>
        <strain evidence="3">CGMCC 1.16026</strain>
    </source>
</reference>
<dbReference type="RefSeq" id="WP_263370248.1">
    <property type="nucleotide sequence ID" value="NZ_JAGSYD010000001.1"/>
</dbReference>
<evidence type="ECO:0000313" key="3">
    <source>
        <dbReference type="Proteomes" id="UP001596391"/>
    </source>
</evidence>
<feature type="transmembrane region" description="Helical" evidence="1">
    <location>
        <begin position="74"/>
        <end position="92"/>
    </location>
</feature>
<keyword evidence="3" id="KW-1185">Reference proteome</keyword>
<protein>
    <submittedName>
        <fullName evidence="2">Uncharacterized protein</fullName>
    </submittedName>
</protein>
<dbReference type="Proteomes" id="UP001596391">
    <property type="component" value="Unassembled WGS sequence"/>
</dbReference>
<sequence>MNPFVDWQNFYVIVGGAAGALTGLQFVVMALIADMPVEAHEIETANAFATPTIVHFSAALLFAASFAMPWGGHMLAARGLWVLGGVAGLGYVGHVTQRMRRQAGYKPVFEDWCFHSLLPGAGYAAIMVSAAGLSDKARETPLFAMAFALLLLLVVGIHNAWDNVTYLVLLRHQRADAQKARQAE</sequence>
<evidence type="ECO:0000313" key="2">
    <source>
        <dbReference type="EMBL" id="MFC6646592.1"/>
    </source>
</evidence>
<gene>
    <name evidence="2" type="ORF">ACFQBQ_13550</name>
</gene>
<accession>A0ABW1ZAZ8</accession>
<proteinExistence type="predicted"/>
<evidence type="ECO:0000256" key="1">
    <source>
        <dbReference type="SAM" id="Phobius"/>
    </source>
</evidence>
<feature type="transmembrane region" description="Helical" evidence="1">
    <location>
        <begin position="142"/>
        <end position="161"/>
    </location>
</feature>
<keyword evidence="1" id="KW-0812">Transmembrane</keyword>
<keyword evidence="1" id="KW-1133">Transmembrane helix</keyword>
<feature type="transmembrane region" description="Helical" evidence="1">
    <location>
        <begin position="45"/>
        <end position="68"/>
    </location>
</feature>
<feature type="transmembrane region" description="Helical" evidence="1">
    <location>
        <begin position="12"/>
        <end position="33"/>
    </location>
</feature>